<dbReference type="GO" id="GO:0016491">
    <property type="term" value="F:oxidoreductase activity"/>
    <property type="evidence" value="ECO:0007669"/>
    <property type="project" value="UniProtKB-KW"/>
</dbReference>
<dbReference type="RefSeq" id="XP_009539861.1">
    <property type="nucleotide sequence ID" value="XM_009541566.1"/>
</dbReference>
<dbReference type="KEGG" id="psoj:PHYSODRAFT_343049"/>
<accession>G5AIG0</accession>
<dbReference type="EMBL" id="JH159176">
    <property type="protein sequence ID" value="EGZ04661.1"/>
    <property type="molecule type" value="Genomic_DNA"/>
</dbReference>
<proteinExistence type="predicted"/>
<evidence type="ECO:0000313" key="3">
    <source>
        <dbReference type="EMBL" id="EGZ04661.1"/>
    </source>
</evidence>
<dbReference type="PANTHER" id="PTHR11972">
    <property type="entry name" value="NADPH OXIDASE"/>
    <property type="match status" value="1"/>
</dbReference>
<sequence length="300" mass="33355">MATSIGADCSSTLLYHKIAIGTLVLTALHGLAYMLAHDNSEEDATVVLFLFSLGPIRRKFFEFFVRVHWVLFIVAISSTGLIWNWLGIYARGSLLNGKKTADNSTTNSPANFVTGKRLGVIARGQLSVSLCVVLGRHWRHAHAFDRQLAAHDVNTQGRPGIERVHFVWSVRDRDTIEAMIGNKVLKPGSSSYFPSRTTSSRPMRDLEGSWADQQLESCLRYNCRPDVAATLRSLGEQDKQSGKQRVAVLVCGPYAMVRDVIATSMALGREMNVHFDVHSELFEFKGSFERALSRADNVLV</sequence>
<organism evidence="3 4">
    <name type="scientific">Phytophthora sojae (strain P6497)</name>
    <name type="common">Soybean stem and root rot agent</name>
    <name type="synonym">Phytophthora megasperma f. sp. glycines</name>
    <dbReference type="NCBI Taxonomy" id="1094619"/>
    <lineage>
        <taxon>Eukaryota</taxon>
        <taxon>Sar</taxon>
        <taxon>Stramenopiles</taxon>
        <taxon>Oomycota</taxon>
        <taxon>Peronosporomycetes</taxon>
        <taxon>Peronosporales</taxon>
        <taxon>Peronosporaceae</taxon>
        <taxon>Phytophthora</taxon>
    </lineage>
</organism>
<dbReference type="InParanoid" id="G5AIG0"/>
<dbReference type="PANTHER" id="PTHR11972:SF55">
    <property type="entry name" value="FERRIC REDUCTASE"/>
    <property type="match status" value="1"/>
</dbReference>
<dbReference type="AlphaFoldDB" id="G5AIG0"/>
<gene>
    <name evidence="3" type="ORF">PHYSODRAFT_343049</name>
</gene>
<dbReference type="GeneID" id="20648441"/>
<protein>
    <recommendedName>
        <fullName evidence="5">Ferric reductase NAD binding domain-containing protein</fullName>
    </recommendedName>
</protein>
<reference evidence="3 4" key="1">
    <citation type="journal article" date="2006" name="Science">
        <title>Phytophthora genome sequences uncover evolutionary origins and mechanisms of pathogenesis.</title>
        <authorList>
            <person name="Tyler B.M."/>
            <person name="Tripathy S."/>
            <person name="Zhang X."/>
            <person name="Dehal P."/>
            <person name="Jiang R.H."/>
            <person name="Aerts A."/>
            <person name="Arredondo F.D."/>
            <person name="Baxter L."/>
            <person name="Bensasson D."/>
            <person name="Beynon J.L."/>
            <person name="Chapman J."/>
            <person name="Damasceno C.M."/>
            <person name="Dorrance A.E."/>
            <person name="Dou D."/>
            <person name="Dickerman A.W."/>
            <person name="Dubchak I.L."/>
            <person name="Garbelotto M."/>
            <person name="Gijzen M."/>
            <person name="Gordon S.G."/>
            <person name="Govers F."/>
            <person name="Grunwald N.J."/>
            <person name="Huang W."/>
            <person name="Ivors K.L."/>
            <person name="Jones R.W."/>
            <person name="Kamoun S."/>
            <person name="Krampis K."/>
            <person name="Lamour K.H."/>
            <person name="Lee M.K."/>
            <person name="McDonald W.H."/>
            <person name="Medina M."/>
            <person name="Meijer H.J."/>
            <person name="Nordberg E.K."/>
            <person name="Maclean D.J."/>
            <person name="Ospina-Giraldo M.D."/>
            <person name="Morris P.F."/>
            <person name="Phuntumart V."/>
            <person name="Putnam N.H."/>
            <person name="Rash S."/>
            <person name="Rose J.K."/>
            <person name="Sakihama Y."/>
            <person name="Salamov A.A."/>
            <person name="Savidor A."/>
            <person name="Scheuring C.F."/>
            <person name="Smith B.M."/>
            <person name="Sobral B.W."/>
            <person name="Terry A."/>
            <person name="Torto-Alalibo T.A."/>
            <person name="Win J."/>
            <person name="Xu Z."/>
            <person name="Zhang H."/>
            <person name="Grigoriev I.V."/>
            <person name="Rokhsar D.S."/>
            <person name="Boore J.L."/>
        </authorList>
    </citation>
    <scope>NUCLEOTIDE SEQUENCE [LARGE SCALE GENOMIC DNA]</scope>
    <source>
        <strain evidence="3 4">P6497</strain>
    </source>
</reference>
<feature type="transmembrane region" description="Helical" evidence="2">
    <location>
        <begin position="67"/>
        <end position="89"/>
    </location>
</feature>
<evidence type="ECO:0000313" key="4">
    <source>
        <dbReference type="Proteomes" id="UP000002640"/>
    </source>
</evidence>
<evidence type="ECO:0000256" key="2">
    <source>
        <dbReference type="SAM" id="Phobius"/>
    </source>
</evidence>
<dbReference type="InterPro" id="IPR050369">
    <property type="entry name" value="RBOH/FRE"/>
</dbReference>
<keyword evidence="4" id="KW-1185">Reference proteome</keyword>
<dbReference type="SUPFAM" id="SSF52343">
    <property type="entry name" value="Ferredoxin reductase-like, C-terminal NADP-linked domain"/>
    <property type="match status" value="1"/>
</dbReference>
<name>G5AIG0_PHYSP</name>
<dbReference type="Gene3D" id="3.40.50.80">
    <property type="entry name" value="Nucleotide-binding domain of ferredoxin-NADP reductase (FNR) module"/>
    <property type="match status" value="1"/>
</dbReference>
<dbReference type="Proteomes" id="UP000002640">
    <property type="component" value="Unassembled WGS sequence"/>
</dbReference>
<evidence type="ECO:0000256" key="1">
    <source>
        <dbReference type="ARBA" id="ARBA00023002"/>
    </source>
</evidence>
<keyword evidence="2" id="KW-0472">Membrane</keyword>
<keyword evidence="2" id="KW-0812">Transmembrane</keyword>
<feature type="transmembrane region" description="Helical" evidence="2">
    <location>
        <begin position="12"/>
        <end position="36"/>
    </location>
</feature>
<keyword evidence="2" id="KW-1133">Transmembrane helix</keyword>
<dbReference type="InterPro" id="IPR039261">
    <property type="entry name" value="FNR_nucleotide-bd"/>
</dbReference>
<dbReference type="GO" id="GO:0005886">
    <property type="term" value="C:plasma membrane"/>
    <property type="evidence" value="ECO:0007669"/>
    <property type="project" value="TreeGrafter"/>
</dbReference>
<keyword evidence="1" id="KW-0560">Oxidoreductase</keyword>
<evidence type="ECO:0008006" key="5">
    <source>
        <dbReference type="Google" id="ProtNLM"/>
    </source>
</evidence>